<evidence type="ECO:0000313" key="2">
    <source>
        <dbReference type="EMBL" id="CUR35035.1"/>
    </source>
</evidence>
<dbReference type="STRING" id="671072.PL9214650474"/>
<dbReference type="Proteomes" id="UP000184315">
    <property type="component" value="Unassembled WGS sequence"/>
</dbReference>
<feature type="transmembrane region" description="Helical" evidence="1">
    <location>
        <begin position="20"/>
        <end position="40"/>
    </location>
</feature>
<keyword evidence="1" id="KW-1133">Transmembrane helix</keyword>
<keyword evidence="3" id="KW-1185">Reference proteome</keyword>
<evidence type="ECO:0008006" key="4">
    <source>
        <dbReference type="Google" id="ProtNLM"/>
    </source>
</evidence>
<organism evidence="2 3">
    <name type="scientific">Planktothrix tepida PCC 9214</name>
    <dbReference type="NCBI Taxonomy" id="671072"/>
    <lineage>
        <taxon>Bacteria</taxon>
        <taxon>Bacillati</taxon>
        <taxon>Cyanobacteriota</taxon>
        <taxon>Cyanophyceae</taxon>
        <taxon>Oscillatoriophycideae</taxon>
        <taxon>Oscillatoriales</taxon>
        <taxon>Microcoleaceae</taxon>
        <taxon>Planktothrix</taxon>
    </lineage>
</organism>
<dbReference type="AlphaFoldDB" id="A0A1J1LR37"/>
<evidence type="ECO:0000313" key="3">
    <source>
        <dbReference type="Proteomes" id="UP000184315"/>
    </source>
</evidence>
<proteinExistence type="predicted"/>
<dbReference type="RefSeq" id="WP_186440454.1">
    <property type="nucleotide sequence ID" value="NZ_LN889813.1"/>
</dbReference>
<protein>
    <recommendedName>
        <fullName evidence="4">RNA polymerase subunit sigma</fullName>
    </recommendedName>
</protein>
<accession>A0A1J1LR37</accession>
<dbReference type="EMBL" id="CZDF01000172">
    <property type="protein sequence ID" value="CUR35035.1"/>
    <property type="molecule type" value="Genomic_DNA"/>
</dbReference>
<keyword evidence="1" id="KW-0812">Transmembrane</keyword>
<evidence type="ECO:0000256" key="1">
    <source>
        <dbReference type="SAM" id="Phobius"/>
    </source>
</evidence>
<reference evidence="3" key="1">
    <citation type="submission" date="2015-10" db="EMBL/GenBank/DDBJ databases">
        <authorList>
            <person name="Regsiter A."/>
            <person name="william w."/>
        </authorList>
    </citation>
    <scope>NUCLEOTIDE SEQUENCE [LARGE SCALE GENOMIC DNA]</scope>
</reference>
<gene>
    <name evidence="2" type="ORF">PL9214650474</name>
</gene>
<name>A0A1J1LR37_9CYAN</name>
<keyword evidence="1" id="KW-0472">Membrane</keyword>
<sequence>MTSDLDRGIMKFKGADSPTAIIVSSVLVLGGIGLLVWWALQTAYSLS</sequence>